<evidence type="ECO:0000313" key="4">
    <source>
        <dbReference type="EMBL" id="MFD2421219.1"/>
    </source>
</evidence>
<dbReference type="Pfam" id="PF01740">
    <property type="entry name" value="STAS"/>
    <property type="match status" value="1"/>
</dbReference>
<evidence type="ECO:0000313" key="5">
    <source>
        <dbReference type="Proteomes" id="UP001597417"/>
    </source>
</evidence>
<dbReference type="Proteomes" id="UP001597417">
    <property type="component" value="Unassembled WGS sequence"/>
</dbReference>
<dbReference type="InterPro" id="IPR036513">
    <property type="entry name" value="STAS_dom_sf"/>
</dbReference>
<dbReference type="PANTHER" id="PTHR33495:SF2">
    <property type="entry name" value="ANTI-SIGMA FACTOR ANTAGONIST TM_1081-RELATED"/>
    <property type="match status" value="1"/>
</dbReference>
<feature type="domain" description="STAS" evidence="3">
    <location>
        <begin position="6"/>
        <end position="110"/>
    </location>
</feature>
<dbReference type="InterPro" id="IPR002645">
    <property type="entry name" value="STAS_dom"/>
</dbReference>
<dbReference type="NCBIfam" id="TIGR00377">
    <property type="entry name" value="ant_ant_sig"/>
    <property type="match status" value="1"/>
</dbReference>
<accession>A0ABW5G2T7</accession>
<organism evidence="4 5">
    <name type="scientific">Amycolatopsis pigmentata</name>
    <dbReference type="NCBI Taxonomy" id="450801"/>
    <lineage>
        <taxon>Bacteria</taxon>
        <taxon>Bacillati</taxon>
        <taxon>Actinomycetota</taxon>
        <taxon>Actinomycetes</taxon>
        <taxon>Pseudonocardiales</taxon>
        <taxon>Pseudonocardiaceae</taxon>
        <taxon>Amycolatopsis</taxon>
    </lineage>
</organism>
<dbReference type="EMBL" id="JBHUKR010000021">
    <property type="protein sequence ID" value="MFD2421219.1"/>
    <property type="molecule type" value="Genomic_DNA"/>
</dbReference>
<comment type="similarity">
    <text evidence="1 2">Belongs to the anti-sigma-factor antagonist family.</text>
</comment>
<proteinExistence type="inferred from homology"/>
<reference evidence="5" key="1">
    <citation type="journal article" date="2019" name="Int. J. Syst. Evol. Microbiol.">
        <title>The Global Catalogue of Microorganisms (GCM) 10K type strain sequencing project: providing services to taxonomists for standard genome sequencing and annotation.</title>
        <authorList>
            <consortium name="The Broad Institute Genomics Platform"/>
            <consortium name="The Broad Institute Genome Sequencing Center for Infectious Disease"/>
            <person name="Wu L."/>
            <person name="Ma J."/>
        </authorList>
    </citation>
    <scope>NUCLEOTIDE SEQUENCE [LARGE SCALE GENOMIC DNA]</scope>
    <source>
        <strain evidence="5">CGMCC 4.7645</strain>
    </source>
</reference>
<protein>
    <recommendedName>
        <fullName evidence="2">Anti-sigma factor antagonist</fullName>
    </recommendedName>
</protein>
<dbReference type="CDD" id="cd07043">
    <property type="entry name" value="STAS_anti-anti-sigma_factors"/>
    <property type="match status" value="1"/>
</dbReference>
<gene>
    <name evidence="4" type="ORF">ACFSXZ_33310</name>
</gene>
<evidence type="ECO:0000259" key="3">
    <source>
        <dbReference type="PROSITE" id="PS50801"/>
    </source>
</evidence>
<name>A0ABW5G2T7_9PSEU</name>
<dbReference type="SUPFAM" id="SSF52091">
    <property type="entry name" value="SpoIIaa-like"/>
    <property type="match status" value="1"/>
</dbReference>
<keyword evidence="5" id="KW-1185">Reference proteome</keyword>
<dbReference type="InterPro" id="IPR003658">
    <property type="entry name" value="Anti-sigma_ant"/>
</dbReference>
<sequence length="110" mass="11797">MNGQLLQVATERNGSGVVVRAAGEVDMNTVVMFREALEQACVEATPSVPVVADLSDVTFLSSAGLTVLLDIHHRCRDQGTPLSVKVGHRTVTRALEITGVDQVLDLRRTS</sequence>
<comment type="caution">
    <text evidence="4">The sequence shown here is derived from an EMBL/GenBank/DDBJ whole genome shotgun (WGS) entry which is preliminary data.</text>
</comment>
<dbReference type="Gene3D" id="3.30.750.24">
    <property type="entry name" value="STAS domain"/>
    <property type="match status" value="1"/>
</dbReference>
<evidence type="ECO:0000256" key="1">
    <source>
        <dbReference type="ARBA" id="ARBA00009013"/>
    </source>
</evidence>
<dbReference type="PROSITE" id="PS50801">
    <property type="entry name" value="STAS"/>
    <property type="match status" value="1"/>
</dbReference>
<dbReference type="PANTHER" id="PTHR33495">
    <property type="entry name" value="ANTI-SIGMA FACTOR ANTAGONIST TM_1081-RELATED-RELATED"/>
    <property type="match status" value="1"/>
</dbReference>
<dbReference type="RefSeq" id="WP_378269677.1">
    <property type="nucleotide sequence ID" value="NZ_JBHUKR010000021.1"/>
</dbReference>
<evidence type="ECO:0000256" key="2">
    <source>
        <dbReference type="RuleBase" id="RU003749"/>
    </source>
</evidence>